<dbReference type="PANTHER" id="PTHR22911:SF103">
    <property type="entry name" value="BLR2811 PROTEIN"/>
    <property type="match status" value="1"/>
</dbReference>
<keyword evidence="4" id="KW-1185">Reference proteome</keyword>
<organism evidence="3 4">
    <name type="scientific">Rhabdonatronobacter sediminivivens</name>
    <dbReference type="NCBI Taxonomy" id="2743469"/>
    <lineage>
        <taxon>Bacteria</taxon>
        <taxon>Pseudomonadati</taxon>
        <taxon>Pseudomonadota</taxon>
        <taxon>Alphaproteobacteria</taxon>
        <taxon>Rhodobacterales</taxon>
        <taxon>Paracoccaceae</taxon>
        <taxon>Rhabdonatronobacter</taxon>
    </lineage>
</organism>
<feature type="transmembrane region" description="Helical" evidence="1">
    <location>
        <begin position="33"/>
        <end position="53"/>
    </location>
</feature>
<feature type="transmembrane region" description="Helical" evidence="1">
    <location>
        <begin position="65"/>
        <end position="84"/>
    </location>
</feature>
<protein>
    <submittedName>
        <fullName evidence="3">DMT family transporter</fullName>
    </submittedName>
</protein>
<feature type="transmembrane region" description="Helical" evidence="1">
    <location>
        <begin position="247"/>
        <end position="267"/>
    </location>
</feature>
<keyword evidence="1" id="KW-1133">Transmembrane helix</keyword>
<feature type="transmembrane region" description="Helical" evidence="1">
    <location>
        <begin position="273"/>
        <end position="291"/>
    </location>
</feature>
<dbReference type="GO" id="GO:0016020">
    <property type="term" value="C:membrane"/>
    <property type="evidence" value="ECO:0007669"/>
    <property type="project" value="InterPro"/>
</dbReference>
<feature type="transmembrane region" description="Helical" evidence="1">
    <location>
        <begin position="138"/>
        <end position="156"/>
    </location>
</feature>
<dbReference type="Pfam" id="PF00892">
    <property type="entry name" value="EamA"/>
    <property type="match status" value="1"/>
</dbReference>
<accession>A0A7Z0HZX0</accession>
<feature type="transmembrane region" description="Helical" evidence="1">
    <location>
        <begin position="219"/>
        <end position="240"/>
    </location>
</feature>
<gene>
    <name evidence="3" type="ORF">HUK65_08675</name>
</gene>
<dbReference type="Gene3D" id="1.10.3730.20">
    <property type="match status" value="1"/>
</dbReference>
<keyword evidence="1" id="KW-0812">Transmembrane</keyword>
<evidence type="ECO:0000313" key="4">
    <source>
        <dbReference type="Proteomes" id="UP000529417"/>
    </source>
</evidence>
<dbReference type="AlphaFoldDB" id="A0A7Z0HZX0"/>
<evidence type="ECO:0000313" key="3">
    <source>
        <dbReference type="EMBL" id="NYS25067.1"/>
    </source>
</evidence>
<dbReference type="InterPro" id="IPR000620">
    <property type="entry name" value="EamA_dom"/>
</dbReference>
<evidence type="ECO:0000256" key="1">
    <source>
        <dbReference type="SAM" id="Phobius"/>
    </source>
</evidence>
<feature type="transmembrane region" description="Helical" evidence="1">
    <location>
        <begin position="116"/>
        <end position="132"/>
    </location>
</feature>
<feature type="transmembrane region" description="Helical" evidence="1">
    <location>
        <begin position="168"/>
        <end position="191"/>
    </location>
</feature>
<feature type="domain" description="EamA" evidence="2">
    <location>
        <begin position="3"/>
        <end position="132"/>
    </location>
</feature>
<dbReference type="Proteomes" id="UP000529417">
    <property type="component" value="Unassembled WGS sequence"/>
</dbReference>
<feature type="transmembrane region" description="Helical" evidence="1">
    <location>
        <begin position="90"/>
        <end position="109"/>
    </location>
</feature>
<keyword evidence="1" id="KW-0472">Membrane</keyword>
<dbReference type="PANTHER" id="PTHR22911">
    <property type="entry name" value="ACYL-MALONYL CONDENSING ENZYME-RELATED"/>
    <property type="match status" value="1"/>
</dbReference>
<dbReference type="SUPFAM" id="SSF103481">
    <property type="entry name" value="Multidrug resistance efflux transporter EmrE"/>
    <property type="match status" value="2"/>
</dbReference>
<comment type="caution">
    <text evidence="3">The sequence shown here is derived from an EMBL/GenBank/DDBJ whole genome shotgun (WGS) entry which is preliminary data.</text>
</comment>
<evidence type="ECO:0000259" key="2">
    <source>
        <dbReference type="Pfam" id="PF00892"/>
    </source>
</evidence>
<name>A0A7Z0HZX0_9RHOB</name>
<dbReference type="EMBL" id="JACBXS010000014">
    <property type="protein sequence ID" value="NYS25067.1"/>
    <property type="molecule type" value="Genomic_DNA"/>
</dbReference>
<proteinExistence type="predicted"/>
<dbReference type="InterPro" id="IPR037185">
    <property type="entry name" value="EmrE-like"/>
</dbReference>
<sequence length="297" mass="31204">MACALGATLGFTLNDTAVKFLSGSYALHQVVLTRALIALAVTSLVLMPFLGGWAQMRTRRLGSHVMRGGLLVMANMTFFLSLSVMPLADATAIFFISPLLVAVFSVVFLGEYVGPRRWGAIGVGLLGVVIMIRPGTDAFAPVALLPVLAAAGYAGMHTMTRRMGVTESAVTMAFYIQLTFVAASAAIGLGLGHGRFDPGDGGALSFLTRAWAWPDPGDWGVFLLAGLGSSIGGLLIAQAYRLCEAALVAPLEYAAMPLAILMGVMVFGDWPDALAWVGMALIIGAGLYMVWRESRAG</sequence>
<reference evidence="3 4" key="1">
    <citation type="journal article" date="2000" name="Arch. Microbiol.">
        <title>Rhodobaca bogoriensis gen. nov. and sp. nov., an alkaliphilic purple nonsulfur bacterium from African Rift Valley soda lakes.</title>
        <authorList>
            <person name="Milford A.D."/>
            <person name="Achenbach L.A."/>
            <person name="Jung D.O."/>
            <person name="Madigan M.T."/>
        </authorList>
    </citation>
    <scope>NUCLEOTIDE SEQUENCE [LARGE SCALE GENOMIC DNA]</scope>
    <source>
        <strain evidence="3 4">2376</strain>
    </source>
</reference>